<reference evidence="1" key="1">
    <citation type="journal article" date="2014" name="Front. Microbiol.">
        <title>High frequency of phylogenetically diverse reductive dehalogenase-homologous genes in deep subseafloor sedimentary metagenomes.</title>
        <authorList>
            <person name="Kawai M."/>
            <person name="Futagami T."/>
            <person name="Toyoda A."/>
            <person name="Takaki Y."/>
            <person name="Nishi S."/>
            <person name="Hori S."/>
            <person name="Arai W."/>
            <person name="Tsubouchi T."/>
            <person name="Morono Y."/>
            <person name="Uchiyama I."/>
            <person name="Ito T."/>
            <person name="Fujiyama A."/>
            <person name="Inagaki F."/>
            <person name="Takami H."/>
        </authorList>
    </citation>
    <scope>NUCLEOTIDE SEQUENCE</scope>
    <source>
        <strain evidence="1">Expedition CK06-06</strain>
    </source>
</reference>
<gene>
    <name evidence="1" type="ORF">S03H2_61994</name>
</gene>
<comment type="caution">
    <text evidence="1">The sequence shown here is derived from an EMBL/GenBank/DDBJ whole genome shotgun (WGS) entry which is preliminary data.</text>
</comment>
<dbReference type="SUPFAM" id="SSF50998">
    <property type="entry name" value="Quinoprotein alcohol dehydrogenase-like"/>
    <property type="match status" value="1"/>
</dbReference>
<name>X1J184_9ZZZZ</name>
<sequence length="56" mass="5856">GVVYSTCNNGTLYALDASSGKTLWSYTIGTGCGGHPIVIDGFILLGNQDGDFIMLQ</sequence>
<accession>X1J184</accession>
<dbReference type="AlphaFoldDB" id="X1J184"/>
<evidence type="ECO:0008006" key="2">
    <source>
        <dbReference type="Google" id="ProtNLM"/>
    </source>
</evidence>
<feature type="non-terminal residue" evidence="1">
    <location>
        <position position="1"/>
    </location>
</feature>
<protein>
    <recommendedName>
        <fullName evidence="2">Pyrrolo-quinoline quinone</fullName>
    </recommendedName>
</protein>
<dbReference type="Gene3D" id="2.40.10.480">
    <property type="match status" value="1"/>
</dbReference>
<proteinExistence type="predicted"/>
<dbReference type="EMBL" id="BARU01040063">
    <property type="protein sequence ID" value="GAH87742.1"/>
    <property type="molecule type" value="Genomic_DNA"/>
</dbReference>
<organism evidence="1">
    <name type="scientific">marine sediment metagenome</name>
    <dbReference type="NCBI Taxonomy" id="412755"/>
    <lineage>
        <taxon>unclassified sequences</taxon>
        <taxon>metagenomes</taxon>
        <taxon>ecological metagenomes</taxon>
    </lineage>
</organism>
<evidence type="ECO:0000313" key="1">
    <source>
        <dbReference type="EMBL" id="GAH87742.1"/>
    </source>
</evidence>
<dbReference type="InterPro" id="IPR011047">
    <property type="entry name" value="Quinoprotein_ADH-like_sf"/>
</dbReference>